<evidence type="ECO:0000256" key="3">
    <source>
        <dbReference type="ARBA" id="ARBA00022563"/>
    </source>
</evidence>
<dbReference type="AlphaFoldDB" id="A0A1F5HEC2"/>
<dbReference type="UniPathway" id="UPA00193"/>
<dbReference type="InterPro" id="IPR036291">
    <property type="entry name" value="NAD(P)-bd_dom_sf"/>
</dbReference>
<feature type="compositionally biased region" description="Basic and acidic residues" evidence="12">
    <location>
        <begin position="236"/>
        <end position="265"/>
    </location>
</feature>
<keyword evidence="5 11" id="KW-0378">Hydrolase</keyword>
<keyword evidence="10 11" id="KW-0511">Multifunctional enzyme</keyword>
<dbReference type="EMBL" id="MFCA01000013">
    <property type="protein sequence ID" value="OGE02468.1"/>
    <property type="molecule type" value="Genomic_DNA"/>
</dbReference>
<keyword evidence="9 11" id="KW-0486">Methionine biosynthesis</keyword>
<dbReference type="EC" id="3.5.4.9" evidence="11"/>
<evidence type="ECO:0000313" key="15">
    <source>
        <dbReference type="EMBL" id="OGE02468.1"/>
    </source>
</evidence>
<evidence type="ECO:0000313" key="16">
    <source>
        <dbReference type="Proteomes" id="UP000176751"/>
    </source>
</evidence>
<dbReference type="EC" id="1.5.1.5" evidence="11"/>
<dbReference type="CDD" id="cd01080">
    <property type="entry name" value="NAD_bind_m-THF_DH_Cyclohyd"/>
    <property type="match status" value="1"/>
</dbReference>
<keyword evidence="3 11" id="KW-0554">One-carbon metabolism</keyword>
<dbReference type="GO" id="GO:0004488">
    <property type="term" value="F:methylenetetrahydrofolate dehydrogenase (NADP+) activity"/>
    <property type="evidence" value="ECO:0007669"/>
    <property type="project" value="UniProtKB-UniRule"/>
</dbReference>
<evidence type="ECO:0000256" key="8">
    <source>
        <dbReference type="ARBA" id="ARBA00023102"/>
    </source>
</evidence>
<protein>
    <recommendedName>
        <fullName evidence="11">Bifunctional protein FolD</fullName>
    </recommendedName>
    <domain>
        <recommendedName>
            <fullName evidence="11">Methylenetetrahydrofolate dehydrogenase</fullName>
            <ecNumber evidence="11">1.5.1.5</ecNumber>
        </recommendedName>
    </domain>
    <domain>
        <recommendedName>
            <fullName evidence="11">Methenyltetrahydrofolate cyclohydrolase</fullName>
            <ecNumber evidence="11">3.5.4.9</ecNumber>
        </recommendedName>
    </domain>
</protein>
<comment type="subunit">
    <text evidence="2 11">Homodimer.</text>
</comment>
<evidence type="ECO:0000259" key="14">
    <source>
        <dbReference type="Pfam" id="PF02882"/>
    </source>
</evidence>
<dbReference type="PANTHER" id="PTHR48099:SF5">
    <property type="entry name" value="C-1-TETRAHYDROFOLATE SYNTHASE, CYTOPLASMIC"/>
    <property type="match status" value="1"/>
</dbReference>
<keyword evidence="8 11" id="KW-0368">Histidine biosynthesis</keyword>
<comment type="pathway">
    <text evidence="1 11">One-carbon metabolism; tetrahydrofolate interconversion.</text>
</comment>
<proteinExistence type="inferred from homology"/>
<evidence type="ECO:0000256" key="10">
    <source>
        <dbReference type="ARBA" id="ARBA00023268"/>
    </source>
</evidence>
<accession>A0A1F5HEC2</accession>
<dbReference type="InterPro" id="IPR046346">
    <property type="entry name" value="Aminoacid_DH-like_N_sf"/>
</dbReference>
<comment type="caution">
    <text evidence="11">Lacks conserved residue(s) required for the propagation of feature annotation.</text>
</comment>
<evidence type="ECO:0000256" key="1">
    <source>
        <dbReference type="ARBA" id="ARBA00004777"/>
    </source>
</evidence>
<dbReference type="InterPro" id="IPR020630">
    <property type="entry name" value="THF_DH/CycHdrlase_cat_dom"/>
</dbReference>
<evidence type="ECO:0000259" key="13">
    <source>
        <dbReference type="Pfam" id="PF00763"/>
    </source>
</evidence>
<dbReference type="GO" id="GO:0009086">
    <property type="term" value="P:methionine biosynthetic process"/>
    <property type="evidence" value="ECO:0007669"/>
    <property type="project" value="UniProtKB-KW"/>
</dbReference>
<dbReference type="InterPro" id="IPR000672">
    <property type="entry name" value="THF_DH/CycHdrlase"/>
</dbReference>
<evidence type="ECO:0000256" key="12">
    <source>
        <dbReference type="SAM" id="MobiDB-lite"/>
    </source>
</evidence>
<dbReference type="InterPro" id="IPR020867">
    <property type="entry name" value="THF_DH/CycHdrlase_CS"/>
</dbReference>
<evidence type="ECO:0000256" key="11">
    <source>
        <dbReference type="HAMAP-Rule" id="MF_01576"/>
    </source>
</evidence>
<dbReference type="Pfam" id="PF02882">
    <property type="entry name" value="THF_DHG_CYH_C"/>
    <property type="match status" value="1"/>
</dbReference>
<dbReference type="GO" id="GO:0005829">
    <property type="term" value="C:cytosol"/>
    <property type="evidence" value="ECO:0007669"/>
    <property type="project" value="TreeGrafter"/>
</dbReference>
<evidence type="ECO:0000256" key="7">
    <source>
        <dbReference type="ARBA" id="ARBA00023002"/>
    </source>
</evidence>
<dbReference type="GO" id="GO:0035999">
    <property type="term" value="P:tetrahydrofolate interconversion"/>
    <property type="evidence" value="ECO:0007669"/>
    <property type="project" value="UniProtKB-UniRule"/>
</dbReference>
<dbReference type="Pfam" id="PF00763">
    <property type="entry name" value="THF_DHG_CYH"/>
    <property type="match status" value="1"/>
</dbReference>
<dbReference type="SUPFAM" id="SSF53223">
    <property type="entry name" value="Aminoacid dehydrogenase-like, N-terminal domain"/>
    <property type="match status" value="1"/>
</dbReference>
<feature type="binding site" evidence="11">
    <location>
        <position position="228"/>
    </location>
    <ligand>
        <name>NADP(+)</name>
        <dbReference type="ChEBI" id="CHEBI:58349"/>
    </ligand>
</feature>
<dbReference type="Gene3D" id="3.40.50.10860">
    <property type="entry name" value="Leucine Dehydrogenase, chain A, domain 1"/>
    <property type="match status" value="1"/>
</dbReference>
<dbReference type="PANTHER" id="PTHR48099">
    <property type="entry name" value="C-1-TETRAHYDROFOLATE SYNTHASE, CYTOPLASMIC-RELATED"/>
    <property type="match status" value="1"/>
</dbReference>
<evidence type="ECO:0000256" key="4">
    <source>
        <dbReference type="ARBA" id="ARBA00022755"/>
    </source>
</evidence>
<sequence length="309" mass="33814">MAKILDGKIVRDKIARKLKSEISRLRSKCKLVILQVGDLSESNAYIRQKILFGQKIGCLVEHQKFDEKISQAELISQLSILNSQFDVTGIIVQLPIPIHLDKDAIIDAIDPKKDVDGLTSTNLKLLWENKSEGYLPATTKGILTLCDFYKIPTGAKKVVVVGRSFLVGKPTALAFLNHDATVTVCHKETRNLKAETRNADILVVAVGKPNLITKDHVKPGQVVIDVGINVVNGQHPRGEIKTKPGEHPGGEKGLSKPETEPSNRRIVGDVDFDNVSKIVQAITPVPGGIGPMTVASLFENLLEAYKRQT</sequence>
<dbReference type="SUPFAM" id="SSF51735">
    <property type="entry name" value="NAD(P)-binding Rossmann-fold domains"/>
    <property type="match status" value="1"/>
</dbReference>
<feature type="domain" description="Tetrahydrofolate dehydrogenase/cyclohydrolase catalytic" evidence="13">
    <location>
        <begin position="5"/>
        <end position="116"/>
    </location>
</feature>
<dbReference type="FunFam" id="3.40.50.10860:FF:000005">
    <property type="entry name" value="C-1-tetrahydrofolate synthase, cytoplasmic, putative"/>
    <property type="match status" value="1"/>
</dbReference>
<dbReference type="PROSITE" id="PS00767">
    <property type="entry name" value="THF_DHG_CYH_2"/>
    <property type="match status" value="1"/>
</dbReference>
<comment type="function">
    <text evidence="11">Catalyzes the oxidation of 5,10-methylenetetrahydrofolate to 5,10-methenyltetrahydrofolate and then the hydrolysis of 5,10-methenyltetrahydrofolate to 10-formyltetrahydrofolate.</text>
</comment>
<dbReference type="HAMAP" id="MF_01576">
    <property type="entry name" value="THF_DHG_CYH"/>
    <property type="match status" value="1"/>
</dbReference>
<feature type="region of interest" description="Disordered" evidence="12">
    <location>
        <begin position="235"/>
        <end position="265"/>
    </location>
</feature>
<evidence type="ECO:0000256" key="5">
    <source>
        <dbReference type="ARBA" id="ARBA00022801"/>
    </source>
</evidence>
<feature type="binding site" evidence="11">
    <location>
        <begin position="162"/>
        <end position="164"/>
    </location>
    <ligand>
        <name>NADP(+)</name>
        <dbReference type="ChEBI" id="CHEBI:58349"/>
    </ligand>
</feature>
<evidence type="ECO:0000256" key="2">
    <source>
        <dbReference type="ARBA" id="ARBA00011738"/>
    </source>
</evidence>
<keyword evidence="4 11" id="KW-0658">Purine biosynthesis</keyword>
<keyword evidence="7 11" id="KW-0560">Oxidoreductase</keyword>
<dbReference type="GO" id="GO:0000105">
    <property type="term" value="P:L-histidine biosynthetic process"/>
    <property type="evidence" value="ECO:0007669"/>
    <property type="project" value="UniProtKB-KW"/>
</dbReference>
<evidence type="ECO:0000256" key="9">
    <source>
        <dbReference type="ARBA" id="ARBA00023167"/>
    </source>
</evidence>
<dbReference type="InterPro" id="IPR020631">
    <property type="entry name" value="THF_DH/CycHdrlase_NAD-bd_dom"/>
</dbReference>
<comment type="similarity">
    <text evidence="11">Belongs to the tetrahydrofolate dehydrogenase/cyclohydrolase family.</text>
</comment>
<dbReference type="GO" id="GO:0004477">
    <property type="term" value="F:methenyltetrahydrofolate cyclohydrolase activity"/>
    <property type="evidence" value="ECO:0007669"/>
    <property type="project" value="UniProtKB-UniRule"/>
</dbReference>
<dbReference type="PRINTS" id="PR00085">
    <property type="entry name" value="THFDHDRGNASE"/>
</dbReference>
<keyword evidence="6 11" id="KW-0521">NADP</keyword>
<gene>
    <name evidence="11" type="primary">folD</name>
    <name evidence="15" type="ORF">A2196_01395</name>
</gene>
<dbReference type="STRING" id="1797737.A2196_01395"/>
<dbReference type="Proteomes" id="UP000176751">
    <property type="component" value="Unassembled WGS sequence"/>
</dbReference>
<comment type="caution">
    <text evidence="15">The sequence shown here is derived from an EMBL/GenBank/DDBJ whole genome shotgun (WGS) entry which is preliminary data.</text>
</comment>
<comment type="catalytic activity">
    <reaction evidence="11">
        <text>(6R)-5,10-methylene-5,6,7,8-tetrahydrofolate + NADP(+) = (6R)-5,10-methenyltetrahydrofolate + NADPH</text>
        <dbReference type="Rhea" id="RHEA:22812"/>
        <dbReference type="ChEBI" id="CHEBI:15636"/>
        <dbReference type="ChEBI" id="CHEBI:57455"/>
        <dbReference type="ChEBI" id="CHEBI:57783"/>
        <dbReference type="ChEBI" id="CHEBI:58349"/>
        <dbReference type="EC" id="1.5.1.5"/>
    </reaction>
</comment>
<feature type="domain" description="Tetrahydrofolate dehydrogenase/cyclohydrolase NAD(P)-binding" evidence="14">
    <location>
        <begin position="136"/>
        <end position="308"/>
    </location>
</feature>
<evidence type="ECO:0000256" key="6">
    <source>
        <dbReference type="ARBA" id="ARBA00022857"/>
    </source>
</evidence>
<organism evidence="15 16">
    <name type="scientific">Candidatus Curtissbacteria bacterium RIFOXYA1_FULL_41_14</name>
    <dbReference type="NCBI Taxonomy" id="1797737"/>
    <lineage>
        <taxon>Bacteria</taxon>
        <taxon>Candidatus Curtissiibacteriota</taxon>
    </lineage>
</organism>
<dbReference type="Gene3D" id="3.40.50.720">
    <property type="entry name" value="NAD(P)-binding Rossmann-like Domain"/>
    <property type="match status" value="1"/>
</dbReference>
<keyword evidence="11" id="KW-0028">Amino-acid biosynthesis</keyword>
<comment type="catalytic activity">
    <reaction evidence="11">
        <text>(6R)-5,10-methenyltetrahydrofolate + H2O = (6R)-10-formyltetrahydrofolate + H(+)</text>
        <dbReference type="Rhea" id="RHEA:23700"/>
        <dbReference type="ChEBI" id="CHEBI:15377"/>
        <dbReference type="ChEBI" id="CHEBI:15378"/>
        <dbReference type="ChEBI" id="CHEBI:57455"/>
        <dbReference type="ChEBI" id="CHEBI:195366"/>
        <dbReference type="EC" id="3.5.4.9"/>
    </reaction>
</comment>
<dbReference type="GO" id="GO:0006164">
    <property type="term" value="P:purine nucleotide biosynthetic process"/>
    <property type="evidence" value="ECO:0007669"/>
    <property type="project" value="UniProtKB-KW"/>
</dbReference>
<name>A0A1F5HEC2_9BACT</name>
<reference evidence="15 16" key="1">
    <citation type="journal article" date="2016" name="Nat. Commun.">
        <title>Thousands of microbial genomes shed light on interconnected biogeochemical processes in an aquifer system.</title>
        <authorList>
            <person name="Anantharaman K."/>
            <person name="Brown C.T."/>
            <person name="Hug L.A."/>
            <person name="Sharon I."/>
            <person name="Castelle C.J."/>
            <person name="Probst A.J."/>
            <person name="Thomas B.C."/>
            <person name="Singh A."/>
            <person name="Wilkins M.J."/>
            <person name="Karaoz U."/>
            <person name="Brodie E.L."/>
            <person name="Williams K.H."/>
            <person name="Hubbard S.S."/>
            <person name="Banfield J.F."/>
        </authorList>
    </citation>
    <scope>NUCLEOTIDE SEQUENCE [LARGE SCALE GENOMIC DNA]</scope>
</reference>